<keyword evidence="1" id="KW-0472">Membrane</keyword>
<accession>A0ABS8ZB49</accession>
<name>A0ABS8ZB49_9PSEU</name>
<protein>
    <submittedName>
        <fullName evidence="2">Uncharacterized protein</fullName>
    </submittedName>
</protein>
<feature type="transmembrane region" description="Helical" evidence="1">
    <location>
        <begin position="224"/>
        <end position="245"/>
    </location>
</feature>
<proteinExistence type="predicted"/>
<dbReference type="Proteomes" id="UP001521150">
    <property type="component" value="Unassembled WGS sequence"/>
</dbReference>
<reference evidence="2 3" key="1">
    <citation type="submission" date="2021-12" db="EMBL/GenBank/DDBJ databases">
        <title>Genome sequence of Kibdelosporangium philippinense ATCC 49844.</title>
        <authorList>
            <person name="Fedorov E.A."/>
            <person name="Omeragic M."/>
            <person name="Shalygina K.F."/>
            <person name="Maclea K.S."/>
        </authorList>
    </citation>
    <scope>NUCLEOTIDE SEQUENCE [LARGE SCALE GENOMIC DNA]</scope>
    <source>
        <strain evidence="2 3">ATCC 49844</strain>
    </source>
</reference>
<keyword evidence="1" id="KW-1133">Transmembrane helix</keyword>
<comment type="caution">
    <text evidence="2">The sequence shown here is derived from an EMBL/GenBank/DDBJ whole genome shotgun (WGS) entry which is preliminary data.</text>
</comment>
<feature type="transmembrane region" description="Helical" evidence="1">
    <location>
        <begin position="196"/>
        <end position="218"/>
    </location>
</feature>
<sequence length="274" mass="29511">MARMLIWLPAPVDDVRAALHKSGIASGVAVPVRSGTVIVSRDRMGGSIALQWVYGFIRQSRKSAVAVAWDDNASLIYAFSGAVSLGWEWGGDKAVRDLMIGLSGRKVQRPGLALLSALTTSKQGQAKQGRAANRIATALGADEATVLRYVQQHEQRMSPAGFLDDIGKSDVAAVVRAMDVSQFDAWRTGRSFMSEFWLATGAAALACVVLFVAGRNVINSLGESVASIAQLVVLVLMGISFLIAWQRVRYRTTRQPIDDVLPVVELPSDNQSAR</sequence>
<evidence type="ECO:0000256" key="1">
    <source>
        <dbReference type="SAM" id="Phobius"/>
    </source>
</evidence>
<dbReference type="RefSeq" id="WP_233726641.1">
    <property type="nucleotide sequence ID" value="NZ_JAJVCN010000002.1"/>
</dbReference>
<evidence type="ECO:0000313" key="3">
    <source>
        <dbReference type="Proteomes" id="UP001521150"/>
    </source>
</evidence>
<keyword evidence="3" id="KW-1185">Reference proteome</keyword>
<gene>
    <name evidence="2" type="ORF">LWC34_19675</name>
</gene>
<keyword evidence="1" id="KW-0812">Transmembrane</keyword>
<evidence type="ECO:0000313" key="2">
    <source>
        <dbReference type="EMBL" id="MCE7005030.1"/>
    </source>
</evidence>
<organism evidence="2 3">
    <name type="scientific">Kibdelosporangium philippinense</name>
    <dbReference type="NCBI Taxonomy" id="211113"/>
    <lineage>
        <taxon>Bacteria</taxon>
        <taxon>Bacillati</taxon>
        <taxon>Actinomycetota</taxon>
        <taxon>Actinomycetes</taxon>
        <taxon>Pseudonocardiales</taxon>
        <taxon>Pseudonocardiaceae</taxon>
        <taxon>Kibdelosporangium</taxon>
    </lineage>
</organism>
<dbReference type="EMBL" id="JAJVCN010000002">
    <property type="protein sequence ID" value="MCE7005030.1"/>
    <property type="molecule type" value="Genomic_DNA"/>
</dbReference>